<sequence>IVYTLRIKDASLRPKVFKAGTYTIKVGEPGTERIKTLKGVQSIDFEKSQTVEVNF</sequence>
<reference evidence="1" key="1">
    <citation type="journal article" date="2014" name="Front. Microbiol.">
        <title>High frequency of phylogenetically diverse reductive dehalogenase-homologous genes in deep subseafloor sedimentary metagenomes.</title>
        <authorList>
            <person name="Kawai M."/>
            <person name="Futagami T."/>
            <person name="Toyoda A."/>
            <person name="Takaki Y."/>
            <person name="Nishi S."/>
            <person name="Hori S."/>
            <person name="Arai W."/>
            <person name="Tsubouchi T."/>
            <person name="Morono Y."/>
            <person name="Uchiyama I."/>
            <person name="Ito T."/>
            <person name="Fujiyama A."/>
            <person name="Inagaki F."/>
            <person name="Takami H."/>
        </authorList>
    </citation>
    <scope>NUCLEOTIDE SEQUENCE</scope>
    <source>
        <strain evidence="1">Expedition CK06-06</strain>
    </source>
</reference>
<comment type="caution">
    <text evidence="1">The sequence shown here is derived from an EMBL/GenBank/DDBJ whole genome shotgun (WGS) entry which is preliminary data.</text>
</comment>
<proteinExistence type="predicted"/>
<protein>
    <submittedName>
        <fullName evidence="1">Uncharacterized protein</fullName>
    </submittedName>
</protein>
<accession>X1PEI2</accession>
<dbReference type="AlphaFoldDB" id="X1PEI2"/>
<dbReference type="EMBL" id="BARV01035143">
    <property type="protein sequence ID" value="GAI54248.1"/>
    <property type="molecule type" value="Genomic_DNA"/>
</dbReference>
<gene>
    <name evidence="1" type="ORF">S06H3_54878</name>
</gene>
<evidence type="ECO:0000313" key="1">
    <source>
        <dbReference type="EMBL" id="GAI54248.1"/>
    </source>
</evidence>
<organism evidence="1">
    <name type="scientific">marine sediment metagenome</name>
    <dbReference type="NCBI Taxonomy" id="412755"/>
    <lineage>
        <taxon>unclassified sequences</taxon>
        <taxon>metagenomes</taxon>
        <taxon>ecological metagenomes</taxon>
    </lineage>
</organism>
<feature type="non-terminal residue" evidence="1">
    <location>
        <position position="1"/>
    </location>
</feature>
<name>X1PEI2_9ZZZZ</name>